<dbReference type="Proteomes" id="UP000294513">
    <property type="component" value="Unassembled WGS sequence"/>
</dbReference>
<evidence type="ECO:0000259" key="2">
    <source>
        <dbReference type="Pfam" id="PF07883"/>
    </source>
</evidence>
<dbReference type="SUPFAM" id="SSF51182">
    <property type="entry name" value="RmlC-like cupins"/>
    <property type="match status" value="1"/>
</dbReference>
<evidence type="ECO:0000313" key="3">
    <source>
        <dbReference type="EMBL" id="TDD60798.1"/>
    </source>
</evidence>
<protein>
    <submittedName>
        <fullName evidence="3">Cupin domain-containing protein</fullName>
    </submittedName>
</protein>
<name>A0A4R4ZPE9_9ACTN</name>
<dbReference type="PANTHER" id="PTHR35848:SF6">
    <property type="entry name" value="CUPIN TYPE-2 DOMAIN-CONTAINING PROTEIN"/>
    <property type="match status" value="1"/>
</dbReference>
<dbReference type="Pfam" id="PF07883">
    <property type="entry name" value="Cupin_2"/>
    <property type="match status" value="2"/>
</dbReference>
<dbReference type="AlphaFoldDB" id="A0A4R4ZPE9"/>
<dbReference type="GO" id="GO:0046872">
    <property type="term" value="F:metal ion binding"/>
    <property type="evidence" value="ECO:0007669"/>
    <property type="project" value="UniProtKB-KW"/>
</dbReference>
<dbReference type="OrthoDB" id="9090296at2"/>
<proteinExistence type="predicted"/>
<dbReference type="InterPro" id="IPR014710">
    <property type="entry name" value="RmlC-like_jellyroll"/>
</dbReference>
<dbReference type="InterPro" id="IPR013096">
    <property type="entry name" value="Cupin_2"/>
</dbReference>
<reference evidence="3 4" key="1">
    <citation type="submission" date="2019-03" db="EMBL/GenBank/DDBJ databases">
        <title>Draft genome sequences of novel Actinobacteria.</title>
        <authorList>
            <person name="Sahin N."/>
            <person name="Ay H."/>
            <person name="Saygin H."/>
        </authorList>
    </citation>
    <scope>NUCLEOTIDE SEQUENCE [LARGE SCALE GENOMIC DNA]</scope>
    <source>
        <strain evidence="3 4">H3C3</strain>
    </source>
</reference>
<comment type="caution">
    <text evidence="3">The sequence shown here is derived from an EMBL/GenBank/DDBJ whole genome shotgun (WGS) entry which is preliminary data.</text>
</comment>
<feature type="domain" description="Cupin type-2" evidence="2">
    <location>
        <begin position="173"/>
        <end position="241"/>
    </location>
</feature>
<dbReference type="InterPro" id="IPR011051">
    <property type="entry name" value="RmlC_Cupin_sf"/>
</dbReference>
<dbReference type="InterPro" id="IPR051610">
    <property type="entry name" value="GPI/OXD"/>
</dbReference>
<feature type="domain" description="Cupin type-2" evidence="2">
    <location>
        <begin position="51"/>
        <end position="118"/>
    </location>
</feature>
<sequence length="247" mass="26364">MTAVRTGYGPIINDTSGRATTLRQIGGTGVAFWKQLAYGAHLEGAWNTVEHVTLTAGASIGEHLHDRTEEIYYIVAGQATMRMNGVDFPVGAGDLITTPIGARHAIENDSGEDMAFYVTEVFPGEGPPARPRHLGLHHAMAEAPGYRDAPLPLRVAAVDLTEPFTGPWHRFARIEVPPGARTGDYALDQCTEVVFVVSGQAAVVVEGQTFTGGAGFCAAFPAGAERRVENISARRPLCLISTEVRVP</sequence>
<organism evidence="3 4">
    <name type="scientific">Actinomadura rubrisoli</name>
    <dbReference type="NCBI Taxonomy" id="2530368"/>
    <lineage>
        <taxon>Bacteria</taxon>
        <taxon>Bacillati</taxon>
        <taxon>Actinomycetota</taxon>
        <taxon>Actinomycetes</taxon>
        <taxon>Streptosporangiales</taxon>
        <taxon>Thermomonosporaceae</taxon>
        <taxon>Actinomadura</taxon>
    </lineage>
</organism>
<dbReference type="Gene3D" id="2.60.120.10">
    <property type="entry name" value="Jelly Rolls"/>
    <property type="match status" value="2"/>
</dbReference>
<gene>
    <name evidence="3" type="ORF">E1298_45830</name>
</gene>
<keyword evidence="4" id="KW-1185">Reference proteome</keyword>
<dbReference type="RefSeq" id="WP_131903638.1">
    <property type="nucleotide sequence ID" value="NZ_SMKU01000596.1"/>
</dbReference>
<accession>A0A4R4ZPE9</accession>
<evidence type="ECO:0000256" key="1">
    <source>
        <dbReference type="ARBA" id="ARBA00022723"/>
    </source>
</evidence>
<dbReference type="EMBL" id="SMKU01000596">
    <property type="protein sequence ID" value="TDD60798.1"/>
    <property type="molecule type" value="Genomic_DNA"/>
</dbReference>
<evidence type="ECO:0000313" key="4">
    <source>
        <dbReference type="Proteomes" id="UP000294513"/>
    </source>
</evidence>
<keyword evidence="1" id="KW-0479">Metal-binding</keyword>
<dbReference type="PANTHER" id="PTHR35848">
    <property type="entry name" value="OXALATE-BINDING PROTEIN"/>
    <property type="match status" value="1"/>
</dbReference>